<evidence type="ECO:0000256" key="1">
    <source>
        <dbReference type="SAM" id="MobiDB-lite"/>
    </source>
</evidence>
<comment type="caution">
    <text evidence="2">The sequence shown here is derived from an EMBL/GenBank/DDBJ whole genome shotgun (WGS) entry which is preliminary data.</text>
</comment>
<dbReference type="Proteomes" id="UP000190744">
    <property type="component" value="Unassembled WGS sequence"/>
</dbReference>
<dbReference type="AlphaFoldDB" id="A0A1S9RPH7"/>
<gene>
    <name evidence="2" type="ORF">PEBR_17572</name>
</gene>
<evidence type="ECO:0000313" key="2">
    <source>
        <dbReference type="EMBL" id="OOQ87266.1"/>
    </source>
</evidence>
<organism evidence="2 3">
    <name type="scientific">Penicillium brasilianum</name>
    <dbReference type="NCBI Taxonomy" id="104259"/>
    <lineage>
        <taxon>Eukaryota</taxon>
        <taxon>Fungi</taxon>
        <taxon>Dikarya</taxon>
        <taxon>Ascomycota</taxon>
        <taxon>Pezizomycotina</taxon>
        <taxon>Eurotiomycetes</taxon>
        <taxon>Eurotiomycetidae</taxon>
        <taxon>Eurotiales</taxon>
        <taxon>Aspergillaceae</taxon>
        <taxon>Penicillium</taxon>
    </lineage>
</organism>
<evidence type="ECO:0000313" key="3">
    <source>
        <dbReference type="Proteomes" id="UP000190744"/>
    </source>
</evidence>
<proteinExistence type="predicted"/>
<feature type="compositionally biased region" description="Basic and acidic residues" evidence="1">
    <location>
        <begin position="211"/>
        <end position="224"/>
    </location>
</feature>
<name>A0A1S9RPH7_PENBI</name>
<dbReference type="EMBL" id="LJBN01000126">
    <property type="protein sequence ID" value="OOQ87266.1"/>
    <property type="molecule type" value="Genomic_DNA"/>
</dbReference>
<feature type="region of interest" description="Disordered" evidence="1">
    <location>
        <begin position="183"/>
        <end position="242"/>
    </location>
</feature>
<protein>
    <submittedName>
        <fullName evidence="2">Uncharacterized protein</fullName>
    </submittedName>
</protein>
<accession>A0A1S9RPH7</accession>
<reference evidence="3" key="1">
    <citation type="submission" date="2015-09" db="EMBL/GenBank/DDBJ databases">
        <authorList>
            <person name="Fill T.P."/>
            <person name="Baretta J.F."/>
            <person name="de Almeida L.G."/>
            <person name="Rocha M."/>
            <person name="de Souza D.H."/>
            <person name="Malavazi I."/>
            <person name="Cerdeira L.T."/>
            <person name="Hong H."/>
            <person name="Samborskyy M."/>
            <person name="de Vasconcelos A.T."/>
            <person name="Leadlay P."/>
            <person name="Rodrigues-Filho E."/>
        </authorList>
    </citation>
    <scope>NUCLEOTIDE SEQUENCE [LARGE SCALE GENOMIC DNA]</scope>
    <source>
        <strain evidence="3">LaBioMMi 136</strain>
    </source>
</reference>
<sequence>MTSQLPRGWLQFLLPSVPHHHEATGVGRVSSGLDLFVTSHDRPMQNAKPLKNFERLRSILNVEYFQSGLTAMLCACCSSMTAIDTPEKKATRASDGPKKPSRSLKMKPMFLSFEALPVALLPPLQLWVPKTCNGQRSTEESKEPSAASKVSVWDHVEMLTIPKILTTNLRYLAPPLPHNPPCNISHLGYPTPKNEGKGYSHPQKTSPPHRITAEEGIPRARDEDTGSDAGSSPNRDAEKLATWQSKMKLNRYLASPRTTWS</sequence>